<dbReference type="Proteomes" id="UP000199411">
    <property type="component" value="Unassembled WGS sequence"/>
</dbReference>
<accession>A0A1G6HWF0</accession>
<comment type="function">
    <text evidence="6">In the presence of manganese, represses expression of mntH and mntS. Up-regulates expression of mntP.</text>
</comment>
<keyword evidence="4" id="KW-0238">DNA-binding</keyword>
<dbReference type="InterPro" id="IPR022687">
    <property type="entry name" value="HTH_DTXR"/>
</dbReference>
<keyword evidence="5" id="KW-0804">Transcription</keyword>
<evidence type="ECO:0000256" key="5">
    <source>
        <dbReference type="ARBA" id="ARBA00023163"/>
    </source>
</evidence>
<dbReference type="GO" id="GO:0046914">
    <property type="term" value="F:transition metal ion binding"/>
    <property type="evidence" value="ECO:0007669"/>
    <property type="project" value="InterPro"/>
</dbReference>
<dbReference type="Pfam" id="PF02742">
    <property type="entry name" value="Fe_dep_repr_C"/>
    <property type="match status" value="1"/>
</dbReference>
<name>A0A1G6HWF0_9BACT</name>
<dbReference type="RefSeq" id="WP_092127455.1">
    <property type="nucleotide sequence ID" value="NZ_FMYU01000001.1"/>
</dbReference>
<dbReference type="PANTHER" id="PTHR33238:SF7">
    <property type="entry name" value="IRON-DEPENDENT TRANSCRIPTIONAL REGULATOR"/>
    <property type="match status" value="1"/>
</dbReference>
<gene>
    <name evidence="8" type="ORF">SAMN05660835_00143</name>
</gene>
<dbReference type="OrthoDB" id="9791355at2"/>
<proteinExistence type="inferred from homology"/>
<dbReference type="GO" id="GO:0003700">
    <property type="term" value="F:DNA-binding transcription factor activity"/>
    <property type="evidence" value="ECO:0007669"/>
    <property type="project" value="InterPro"/>
</dbReference>
<dbReference type="Gene3D" id="1.10.60.10">
    <property type="entry name" value="Iron dependent repressor, metal binding and dimerisation domain"/>
    <property type="match status" value="1"/>
</dbReference>
<keyword evidence="9" id="KW-1185">Reference proteome</keyword>
<dbReference type="InterPro" id="IPR050536">
    <property type="entry name" value="DtxR_MntR_Metal-Reg"/>
</dbReference>
<dbReference type="PANTHER" id="PTHR33238">
    <property type="entry name" value="IRON (METAL) DEPENDENT REPRESSOR, DTXR FAMILY"/>
    <property type="match status" value="1"/>
</dbReference>
<dbReference type="Gene3D" id="1.10.10.10">
    <property type="entry name" value="Winged helix-like DNA-binding domain superfamily/Winged helix DNA-binding domain"/>
    <property type="match status" value="1"/>
</dbReference>
<evidence type="ECO:0000313" key="8">
    <source>
        <dbReference type="EMBL" id="SDB98637.1"/>
    </source>
</evidence>
<organism evidence="8 9">
    <name type="scientific">Desulfurella multipotens</name>
    <dbReference type="NCBI Taxonomy" id="79269"/>
    <lineage>
        <taxon>Bacteria</taxon>
        <taxon>Pseudomonadati</taxon>
        <taxon>Campylobacterota</taxon>
        <taxon>Desulfurellia</taxon>
        <taxon>Desulfurellales</taxon>
        <taxon>Desulfurellaceae</taxon>
        <taxon>Desulfurella</taxon>
    </lineage>
</organism>
<dbReference type="InterPro" id="IPR001367">
    <property type="entry name" value="Fe_dep_repressor"/>
</dbReference>
<feature type="domain" description="HTH dtxR-type" evidence="7">
    <location>
        <begin position="1"/>
        <end position="64"/>
    </location>
</feature>
<sequence>MNITPVLEDYLERILIMQKEKKVVRVKDLADYFKVKAPSVVNAISKLRKEELVEQESYGFITLTSKGKTLAQEIYKKHILLKDFLHKVLYLDGTLAEDDACKIEHYLSKKTIDHILAFMDFIKCKDGFPKWLDHFYYFVDTGKRPPDCKCQEDD</sequence>
<reference evidence="9" key="1">
    <citation type="submission" date="2016-10" db="EMBL/GenBank/DDBJ databases">
        <authorList>
            <person name="Varghese N."/>
            <person name="Submissions S."/>
        </authorList>
    </citation>
    <scope>NUCLEOTIDE SEQUENCE [LARGE SCALE GENOMIC DNA]</scope>
    <source>
        <strain evidence="9">DSM 8415</strain>
    </source>
</reference>
<protein>
    <recommendedName>
        <fullName evidence="2">Transcriptional regulator MntR</fullName>
    </recommendedName>
</protein>
<evidence type="ECO:0000256" key="6">
    <source>
        <dbReference type="ARBA" id="ARBA00025185"/>
    </source>
</evidence>
<comment type="similarity">
    <text evidence="1">Belongs to the DtxR/MntR family.</text>
</comment>
<dbReference type="Pfam" id="PF01325">
    <property type="entry name" value="Fe_dep_repress"/>
    <property type="match status" value="1"/>
</dbReference>
<dbReference type="SUPFAM" id="SSF47979">
    <property type="entry name" value="Iron-dependent repressor protein, dimerization domain"/>
    <property type="match status" value="1"/>
</dbReference>
<evidence type="ECO:0000256" key="1">
    <source>
        <dbReference type="ARBA" id="ARBA00007871"/>
    </source>
</evidence>
<dbReference type="InterPro" id="IPR036388">
    <property type="entry name" value="WH-like_DNA-bd_sf"/>
</dbReference>
<evidence type="ECO:0000256" key="4">
    <source>
        <dbReference type="ARBA" id="ARBA00023125"/>
    </source>
</evidence>
<dbReference type="InterPro" id="IPR022689">
    <property type="entry name" value="Iron_dep_repressor"/>
</dbReference>
<dbReference type="InterPro" id="IPR036390">
    <property type="entry name" value="WH_DNA-bd_sf"/>
</dbReference>
<evidence type="ECO:0000259" key="7">
    <source>
        <dbReference type="PROSITE" id="PS50944"/>
    </source>
</evidence>
<keyword evidence="3" id="KW-0805">Transcription regulation</keyword>
<dbReference type="InterPro" id="IPR036421">
    <property type="entry name" value="Fe_dep_repressor_sf"/>
</dbReference>
<dbReference type="GO" id="GO:0046983">
    <property type="term" value="F:protein dimerization activity"/>
    <property type="evidence" value="ECO:0007669"/>
    <property type="project" value="InterPro"/>
</dbReference>
<evidence type="ECO:0000256" key="3">
    <source>
        <dbReference type="ARBA" id="ARBA00023015"/>
    </source>
</evidence>
<evidence type="ECO:0000313" key="9">
    <source>
        <dbReference type="Proteomes" id="UP000199411"/>
    </source>
</evidence>
<dbReference type="GO" id="GO:0003677">
    <property type="term" value="F:DNA binding"/>
    <property type="evidence" value="ECO:0007669"/>
    <property type="project" value="UniProtKB-KW"/>
</dbReference>
<dbReference type="PROSITE" id="PS50944">
    <property type="entry name" value="HTH_DTXR"/>
    <property type="match status" value="1"/>
</dbReference>
<dbReference type="SUPFAM" id="SSF46785">
    <property type="entry name" value="Winged helix' DNA-binding domain"/>
    <property type="match status" value="1"/>
</dbReference>
<evidence type="ECO:0000256" key="2">
    <source>
        <dbReference type="ARBA" id="ARBA00022386"/>
    </source>
</evidence>
<dbReference type="AlphaFoldDB" id="A0A1G6HWF0"/>
<dbReference type="EMBL" id="FMYU01000001">
    <property type="protein sequence ID" value="SDB98637.1"/>
    <property type="molecule type" value="Genomic_DNA"/>
</dbReference>
<dbReference type="SMART" id="SM00529">
    <property type="entry name" value="HTH_DTXR"/>
    <property type="match status" value="1"/>
</dbReference>